<evidence type="ECO:0000313" key="5">
    <source>
        <dbReference type="Proteomes" id="UP000287651"/>
    </source>
</evidence>
<evidence type="ECO:0000256" key="3">
    <source>
        <dbReference type="ARBA" id="ARBA00025223"/>
    </source>
</evidence>
<dbReference type="Gene3D" id="6.10.140.1620">
    <property type="match status" value="1"/>
</dbReference>
<comment type="similarity">
    <text evidence="1">Belongs to the ABI family.</text>
</comment>
<organism evidence="4 5">
    <name type="scientific">Ensete ventricosum</name>
    <name type="common">Abyssinian banana</name>
    <name type="synonym">Musa ensete</name>
    <dbReference type="NCBI Taxonomy" id="4639"/>
    <lineage>
        <taxon>Eukaryota</taxon>
        <taxon>Viridiplantae</taxon>
        <taxon>Streptophyta</taxon>
        <taxon>Embryophyta</taxon>
        <taxon>Tracheophyta</taxon>
        <taxon>Spermatophyta</taxon>
        <taxon>Magnoliopsida</taxon>
        <taxon>Liliopsida</taxon>
        <taxon>Zingiberales</taxon>
        <taxon>Musaceae</taxon>
        <taxon>Ensete</taxon>
    </lineage>
</organism>
<dbReference type="InterPro" id="IPR028457">
    <property type="entry name" value="ABI"/>
</dbReference>
<comment type="function">
    <text evidence="3">Involved in regulation of actin and microtubule organization. Part of a WAVE complex that activates the Arp2/3 complex.</text>
</comment>
<evidence type="ECO:0000256" key="2">
    <source>
        <dbReference type="ARBA" id="ARBA00011513"/>
    </source>
</evidence>
<reference evidence="4 5" key="1">
    <citation type="journal article" date="2014" name="Agronomy (Basel)">
        <title>A Draft Genome Sequence for Ensete ventricosum, the Drought-Tolerant Tree Against Hunger.</title>
        <authorList>
            <person name="Harrison J."/>
            <person name="Moore K.A."/>
            <person name="Paszkiewicz K."/>
            <person name="Jones T."/>
            <person name="Grant M."/>
            <person name="Ambacheew D."/>
            <person name="Muzemil S."/>
            <person name="Studholme D.J."/>
        </authorList>
    </citation>
    <scope>NUCLEOTIDE SEQUENCE [LARGE SCALE GENOMIC DNA]</scope>
</reference>
<dbReference type="PANTHER" id="PTHR10460:SF10">
    <property type="entry name" value="PROTEIN ABIL3"/>
    <property type="match status" value="1"/>
</dbReference>
<proteinExistence type="inferred from homology"/>
<dbReference type="PANTHER" id="PTHR10460">
    <property type="entry name" value="ABL INTERACTOR FAMILY MEMBER"/>
    <property type="match status" value="1"/>
</dbReference>
<protein>
    <submittedName>
        <fullName evidence="4">Uncharacterized protein</fullName>
    </submittedName>
</protein>
<dbReference type="EMBL" id="AMZH03017832">
    <property type="protein sequence ID" value="RRT42449.1"/>
    <property type="molecule type" value="Genomic_DNA"/>
</dbReference>
<dbReference type="AlphaFoldDB" id="A0A426XSF7"/>
<accession>A0A426XSF7</accession>
<comment type="caution">
    <text evidence="4">The sequence shown here is derived from an EMBL/GenBank/DDBJ whole genome shotgun (WGS) entry which is preliminary data.</text>
</comment>
<dbReference type="Proteomes" id="UP000287651">
    <property type="component" value="Unassembled WGS sequence"/>
</dbReference>
<name>A0A426XSF7_ENSVE</name>
<sequence>VCRGRKTANRGLCIHGDRISTFIFSVSQPSGDIKLGWPPYATEPALVRESQVFFPPNSKLLCRLVTTLKDYAVNAILNAVDHLGSVSWKVNRVVSEEADEVSVAESEVSSIEQVPFGPLPSTSHA</sequence>
<evidence type="ECO:0000313" key="4">
    <source>
        <dbReference type="EMBL" id="RRT42449.1"/>
    </source>
</evidence>
<feature type="non-terminal residue" evidence="4">
    <location>
        <position position="1"/>
    </location>
</feature>
<comment type="subunit">
    <text evidence="2">Binds SCAR.</text>
</comment>
<gene>
    <name evidence="4" type="ORF">B296_00022426</name>
</gene>
<evidence type="ECO:0000256" key="1">
    <source>
        <dbReference type="ARBA" id="ARBA00010020"/>
    </source>
</evidence>